<keyword evidence="3 8" id="KW-0812">Transmembrane</keyword>
<evidence type="ECO:0000313" key="10">
    <source>
        <dbReference type="EMBL" id="EDQ90529.1"/>
    </source>
</evidence>
<accession>A9UWA1</accession>
<name>A9UWA1_MONBE</name>
<dbReference type="SUPFAM" id="SSF52540">
    <property type="entry name" value="P-loop containing nucleoside triphosphate hydrolases"/>
    <property type="match status" value="1"/>
</dbReference>
<feature type="domain" description="ABC transporter" evidence="9">
    <location>
        <begin position="1"/>
        <end position="242"/>
    </location>
</feature>
<proteinExistence type="predicted"/>
<keyword evidence="5" id="KW-0067">ATP-binding</keyword>
<dbReference type="InterPro" id="IPR003439">
    <property type="entry name" value="ABC_transporter-like_ATP-bd"/>
</dbReference>
<evidence type="ECO:0000313" key="11">
    <source>
        <dbReference type="Proteomes" id="UP000001357"/>
    </source>
</evidence>
<keyword evidence="11" id="KW-1185">Reference proteome</keyword>
<dbReference type="Proteomes" id="UP000001357">
    <property type="component" value="Unassembled WGS sequence"/>
</dbReference>
<dbReference type="InterPro" id="IPR013525">
    <property type="entry name" value="ABC2_TM"/>
</dbReference>
<evidence type="ECO:0000256" key="4">
    <source>
        <dbReference type="ARBA" id="ARBA00022741"/>
    </source>
</evidence>
<dbReference type="PROSITE" id="PS50893">
    <property type="entry name" value="ABC_TRANSPORTER_2"/>
    <property type="match status" value="1"/>
</dbReference>
<sequence>MTAVDLHQSKTVYSHISGYIRRGGITAILGASSSGKSVLLKALAGRGHEMPDLELRGTMVLDNKSTPLNDFHKPAVFVPQHDDGLIGVMTPREMFTFAAKMKNNLDDTEVTKLVDDTLDRVGLAHVADQQAGTIYRRGLSGGQKRRCSVGIELVSSPKLLCLDEPTSGLDTSSAIDLIRTIRELVTASDGSMGAVLSIHQPNNEILSYFDDIIIMADEGCAFCGPVEDAVRYFTSIGHPLPVGTTPTDFFLQVDTSNHCLNADVSWASLFTAYHGTDAGAPVPAHPQVAPKAVVASEGSRYLTLTNHFLTYYWRERSVYQMRILLYAIMAIFLGTLYLRIGESTNNVPEIAGAAFFSIYVILFFSVANVAVHSFDRFVMVNGYASNQFALSTWSLAQFTAALPYTLAGALVYQLIFHWLAGLNDSFASFIYQVLLAMVLQWVMEAIDWAVIETMQNAMLSVTMSMVQLGSLFLYSGFFIRVRRSWVLLIWLCLFFHHIHLACSTHFGIAVASLASAVC</sequence>
<keyword evidence="2" id="KW-0813">Transport</keyword>
<reference evidence="10 11" key="1">
    <citation type="journal article" date="2008" name="Nature">
        <title>The genome of the choanoflagellate Monosiga brevicollis and the origin of metazoans.</title>
        <authorList>
            <consortium name="JGI Sequencing"/>
            <person name="King N."/>
            <person name="Westbrook M.J."/>
            <person name="Young S.L."/>
            <person name="Kuo A."/>
            <person name="Abedin M."/>
            <person name="Chapman J."/>
            <person name="Fairclough S."/>
            <person name="Hellsten U."/>
            <person name="Isogai Y."/>
            <person name="Letunic I."/>
            <person name="Marr M."/>
            <person name="Pincus D."/>
            <person name="Putnam N."/>
            <person name="Rokas A."/>
            <person name="Wright K.J."/>
            <person name="Zuzow R."/>
            <person name="Dirks W."/>
            <person name="Good M."/>
            <person name="Goodstein D."/>
            <person name="Lemons D."/>
            <person name="Li W."/>
            <person name="Lyons J.B."/>
            <person name="Morris A."/>
            <person name="Nichols S."/>
            <person name="Richter D.J."/>
            <person name="Salamov A."/>
            <person name="Bork P."/>
            <person name="Lim W.A."/>
            <person name="Manning G."/>
            <person name="Miller W.T."/>
            <person name="McGinnis W."/>
            <person name="Shapiro H."/>
            <person name="Tjian R."/>
            <person name="Grigoriev I.V."/>
            <person name="Rokhsar D."/>
        </authorList>
    </citation>
    <scope>NUCLEOTIDE SEQUENCE [LARGE SCALE GENOMIC DNA]</scope>
    <source>
        <strain evidence="11">MX1 / ATCC 50154</strain>
    </source>
</reference>
<evidence type="ECO:0000256" key="1">
    <source>
        <dbReference type="ARBA" id="ARBA00004141"/>
    </source>
</evidence>
<keyword evidence="7 8" id="KW-0472">Membrane</keyword>
<dbReference type="EMBL" id="CH991547">
    <property type="protein sequence ID" value="EDQ90529.1"/>
    <property type="molecule type" value="Genomic_DNA"/>
</dbReference>
<evidence type="ECO:0000256" key="5">
    <source>
        <dbReference type="ARBA" id="ARBA00022840"/>
    </source>
</evidence>
<evidence type="ECO:0000256" key="3">
    <source>
        <dbReference type="ARBA" id="ARBA00022692"/>
    </source>
</evidence>
<evidence type="ECO:0000256" key="6">
    <source>
        <dbReference type="ARBA" id="ARBA00022989"/>
    </source>
</evidence>
<feature type="transmembrane region" description="Helical" evidence="8">
    <location>
        <begin position="426"/>
        <end position="446"/>
    </location>
</feature>
<dbReference type="KEGG" id="mbr:MONBRDRAFT_16222"/>
<dbReference type="InterPro" id="IPR027417">
    <property type="entry name" value="P-loop_NTPase"/>
</dbReference>
<keyword evidence="4" id="KW-0547">Nucleotide-binding</keyword>
<dbReference type="GO" id="GO:0005524">
    <property type="term" value="F:ATP binding"/>
    <property type="evidence" value="ECO:0007669"/>
    <property type="project" value="UniProtKB-KW"/>
</dbReference>
<dbReference type="OMA" id="AGRGHEM"/>
<dbReference type="InterPro" id="IPR003593">
    <property type="entry name" value="AAA+_ATPase"/>
</dbReference>
<organism evidence="10 11">
    <name type="scientific">Monosiga brevicollis</name>
    <name type="common">Choanoflagellate</name>
    <dbReference type="NCBI Taxonomy" id="81824"/>
    <lineage>
        <taxon>Eukaryota</taxon>
        <taxon>Choanoflagellata</taxon>
        <taxon>Craspedida</taxon>
        <taxon>Salpingoecidae</taxon>
        <taxon>Monosiga</taxon>
    </lineage>
</organism>
<feature type="transmembrane region" description="Helical" evidence="8">
    <location>
        <begin position="395"/>
        <end position="420"/>
    </location>
</feature>
<feature type="transmembrane region" description="Helical" evidence="8">
    <location>
        <begin position="458"/>
        <end position="479"/>
    </location>
</feature>
<dbReference type="GO" id="GO:0055085">
    <property type="term" value="P:transmembrane transport"/>
    <property type="evidence" value="ECO:0000318"/>
    <property type="project" value="GO_Central"/>
</dbReference>
<dbReference type="AlphaFoldDB" id="A9UWA1"/>
<dbReference type="Pfam" id="PF01061">
    <property type="entry name" value="ABC2_membrane"/>
    <property type="match status" value="1"/>
</dbReference>
<dbReference type="InParanoid" id="A9UWA1"/>
<comment type="subcellular location">
    <subcellularLocation>
        <location evidence="1">Membrane</location>
        <topology evidence="1">Multi-pass membrane protein</topology>
    </subcellularLocation>
</comment>
<dbReference type="GO" id="GO:0140359">
    <property type="term" value="F:ABC-type transporter activity"/>
    <property type="evidence" value="ECO:0007669"/>
    <property type="project" value="InterPro"/>
</dbReference>
<dbReference type="InterPro" id="IPR050352">
    <property type="entry name" value="ABCG_transporters"/>
</dbReference>
<dbReference type="Pfam" id="PF00005">
    <property type="entry name" value="ABC_tran"/>
    <property type="match status" value="1"/>
</dbReference>
<dbReference type="InterPro" id="IPR043926">
    <property type="entry name" value="ABCG_dom"/>
</dbReference>
<evidence type="ECO:0000256" key="8">
    <source>
        <dbReference type="SAM" id="Phobius"/>
    </source>
</evidence>
<dbReference type="GO" id="GO:0042626">
    <property type="term" value="F:ATPase-coupled transmembrane transporter activity"/>
    <property type="evidence" value="ECO:0000318"/>
    <property type="project" value="GO_Central"/>
</dbReference>
<dbReference type="eggNOG" id="KOG0061">
    <property type="taxonomic scope" value="Eukaryota"/>
</dbReference>
<keyword evidence="6 8" id="KW-1133">Transmembrane helix</keyword>
<feature type="transmembrane region" description="Helical" evidence="8">
    <location>
        <begin position="323"/>
        <end position="340"/>
    </location>
</feature>
<dbReference type="GO" id="GO:0016887">
    <property type="term" value="F:ATP hydrolysis activity"/>
    <property type="evidence" value="ECO:0007669"/>
    <property type="project" value="InterPro"/>
</dbReference>
<dbReference type="GeneID" id="5889908"/>
<feature type="transmembrane region" description="Helical" evidence="8">
    <location>
        <begin position="485"/>
        <end position="514"/>
    </location>
</feature>
<feature type="transmembrane region" description="Helical" evidence="8">
    <location>
        <begin position="352"/>
        <end position="374"/>
    </location>
</feature>
<dbReference type="SMART" id="SM00382">
    <property type="entry name" value="AAA"/>
    <property type="match status" value="1"/>
</dbReference>
<dbReference type="GO" id="GO:0005886">
    <property type="term" value="C:plasma membrane"/>
    <property type="evidence" value="ECO:0000318"/>
    <property type="project" value="GO_Central"/>
</dbReference>
<dbReference type="Pfam" id="PF19055">
    <property type="entry name" value="ABC2_membrane_7"/>
    <property type="match status" value="1"/>
</dbReference>
<dbReference type="PANTHER" id="PTHR48041">
    <property type="entry name" value="ABC TRANSPORTER G FAMILY MEMBER 28"/>
    <property type="match status" value="1"/>
</dbReference>
<protein>
    <recommendedName>
        <fullName evidence="9">ABC transporter domain-containing protein</fullName>
    </recommendedName>
</protein>
<dbReference type="PANTHER" id="PTHR48041:SF139">
    <property type="entry name" value="PROTEIN SCARLET"/>
    <property type="match status" value="1"/>
</dbReference>
<gene>
    <name evidence="10" type="ORF">MONBRDRAFT_16222</name>
</gene>
<dbReference type="Gene3D" id="3.40.50.300">
    <property type="entry name" value="P-loop containing nucleotide triphosphate hydrolases"/>
    <property type="match status" value="1"/>
</dbReference>
<evidence type="ECO:0000256" key="2">
    <source>
        <dbReference type="ARBA" id="ARBA00022448"/>
    </source>
</evidence>
<evidence type="ECO:0000256" key="7">
    <source>
        <dbReference type="ARBA" id="ARBA00023136"/>
    </source>
</evidence>
<dbReference type="RefSeq" id="XP_001744580.1">
    <property type="nucleotide sequence ID" value="XM_001744528.1"/>
</dbReference>
<dbReference type="FunFam" id="3.40.50.300:FF:004191">
    <property type="entry name" value="Predicted protein"/>
    <property type="match status" value="1"/>
</dbReference>
<evidence type="ECO:0000259" key="9">
    <source>
        <dbReference type="PROSITE" id="PS50893"/>
    </source>
</evidence>